<dbReference type="GO" id="GO:0005634">
    <property type="term" value="C:nucleus"/>
    <property type="evidence" value="ECO:0007669"/>
    <property type="project" value="UniProtKB-SubCell"/>
</dbReference>
<dbReference type="AlphaFoldDB" id="A0A5A9NRB5"/>
<evidence type="ECO:0000256" key="3">
    <source>
        <dbReference type="ARBA" id="ARBA00023163"/>
    </source>
</evidence>
<name>A0A5A9NRB5_9TELE</name>
<keyword evidence="3" id="KW-0804">Transcription</keyword>
<feature type="region of interest" description="Disordered" evidence="5">
    <location>
        <begin position="331"/>
        <end position="350"/>
    </location>
</feature>
<accession>A0A5A9NRB5</accession>
<comment type="subcellular location">
    <subcellularLocation>
        <location evidence="1">Nucleus</location>
    </subcellularLocation>
</comment>
<feature type="compositionally biased region" description="Polar residues" evidence="5">
    <location>
        <begin position="338"/>
        <end position="350"/>
    </location>
</feature>
<dbReference type="GO" id="GO:0003713">
    <property type="term" value="F:transcription coactivator activity"/>
    <property type="evidence" value="ECO:0007669"/>
    <property type="project" value="TreeGrafter"/>
</dbReference>
<evidence type="ECO:0000256" key="4">
    <source>
        <dbReference type="ARBA" id="ARBA00023242"/>
    </source>
</evidence>
<dbReference type="GO" id="GO:0006366">
    <property type="term" value="P:transcription by RNA polymerase II"/>
    <property type="evidence" value="ECO:0007669"/>
    <property type="project" value="InterPro"/>
</dbReference>
<dbReference type="InterPro" id="IPR003195">
    <property type="entry name" value="TFIID_TAF13"/>
</dbReference>
<proteinExistence type="predicted"/>
<evidence type="ECO:0000256" key="1">
    <source>
        <dbReference type="ARBA" id="ARBA00004123"/>
    </source>
</evidence>
<reference evidence="6 7" key="1">
    <citation type="journal article" date="2019" name="Mol. Ecol. Resour.">
        <title>Chromosome-level genome assembly of Triplophysa tibetana, a fish adapted to the harsh high-altitude environment of the Tibetan Plateau.</title>
        <authorList>
            <person name="Yang X."/>
            <person name="Liu H."/>
            <person name="Ma Z."/>
            <person name="Zou Y."/>
            <person name="Zou M."/>
            <person name="Mao Y."/>
            <person name="Li X."/>
            <person name="Wang H."/>
            <person name="Chen T."/>
            <person name="Wang W."/>
            <person name="Yang R."/>
        </authorList>
    </citation>
    <scope>NUCLEOTIDE SEQUENCE [LARGE SCALE GENOMIC DNA]</scope>
    <source>
        <strain evidence="6">TTIB1903HZAU</strain>
        <tissue evidence="6">Muscle</tissue>
    </source>
</reference>
<evidence type="ECO:0000256" key="2">
    <source>
        <dbReference type="ARBA" id="ARBA00023015"/>
    </source>
</evidence>
<sequence length="418" mass="46117">MDCYVKRIEKMTRNMDSSQYSDFCESRQLSFSKKASKFREWLDCSSLDVKPNAMSMEILSYLAYETVAQVVDLALLVKQDMTPKTGDPFQRVISATFIQYSNSSSEAATSRKEAESPENTPPSTPGAPLTAGHQNKSHCTAAQGNGGLTQDPATKTKQRKRKKSSPAYSSESQSNAIQPAHIREAIRRYSHKIAPLSLFSCQADAVSEGRSMGNPDPTTAALTPEEHEAAALLTFSHLCVMNKHKREFCCLITDAHLSHLYLSVLRPSECLTVFLTPLSDVDLGLWIGRKGGVGSRNMRTAQLYEARDALSLTFTRLNGQPEDTRALIKDKAPLTGGHPSSTAGSWQRCDSTAGRREVQTLSFLTQTRLEQNGFSFNSTVCQKPAPVLQKFNSRPNETLIRSPRDIMDYKTGDSAGTQ</sequence>
<protein>
    <submittedName>
        <fullName evidence="6">Transcription initiation protein SPT3-like protein SPT3-like protein</fullName>
    </submittedName>
</protein>
<gene>
    <name evidence="6" type="ORF">E1301_Tti019506</name>
</gene>
<feature type="compositionally biased region" description="Polar residues" evidence="5">
    <location>
        <begin position="132"/>
        <end position="143"/>
    </location>
</feature>
<feature type="compositionally biased region" description="Polar residues" evidence="5">
    <location>
        <begin position="166"/>
        <end position="176"/>
    </location>
</feature>
<evidence type="ECO:0000313" key="7">
    <source>
        <dbReference type="Proteomes" id="UP000324632"/>
    </source>
</evidence>
<organism evidence="6 7">
    <name type="scientific">Triplophysa tibetana</name>
    <dbReference type="NCBI Taxonomy" id="1572043"/>
    <lineage>
        <taxon>Eukaryota</taxon>
        <taxon>Metazoa</taxon>
        <taxon>Chordata</taxon>
        <taxon>Craniata</taxon>
        <taxon>Vertebrata</taxon>
        <taxon>Euteleostomi</taxon>
        <taxon>Actinopterygii</taxon>
        <taxon>Neopterygii</taxon>
        <taxon>Teleostei</taxon>
        <taxon>Ostariophysi</taxon>
        <taxon>Cypriniformes</taxon>
        <taxon>Nemacheilidae</taxon>
        <taxon>Triplophysa</taxon>
    </lineage>
</organism>
<dbReference type="EMBL" id="SOYY01000015">
    <property type="protein sequence ID" value="KAA0711635.1"/>
    <property type="molecule type" value="Genomic_DNA"/>
</dbReference>
<keyword evidence="7" id="KW-1185">Reference proteome</keyword>
<evidence type="ECO:0000256" key="5">
    <source>
        <dbReference type="SAM" id="MobiDB-lite"/>
    </source>
</evidence>
<comment type="caution">
    <text evidence="6">The sequence shown here is derived from an EMBL/GenBank/DDBJ whole genome shotgun (WGS) entry which is preliminary data.</text>
</comment>
<evidence type="ECO:0000313" key="6">
    <source>
        <dbReference type="EMBL" id="KAA0711635.1"/>
    </source>
</evidence>
<dbReference type="PANTHER" id="PTHR11380:SF16">
    <property type="entry name" value="TRANSCRIPTION INITIATION PROTEIN SPT3 HOMOLOG"/>
    <property type="match status" value="1"/>
</dbReference>
<dbReference type="PANTHER" id="PTHR11380">
    <property type="entry name" value="TRANSCRIPTION INITIATION FACTOR TFIID/SUPT3-RELATED"/>
    <property type="match status" value="1"/>
</dbReference>
<feature type="region of interest" description="Disordered" evidence="5">
    <location>
        <begin position="104"/>
        <end position="176"/>
    </location>
</feature>
<keyword evidence="4" id="KW-0539">Nucleus</keyword>
<dbReference type="Proteomes" id="UP000324632">
    <property type="component" value="Chromosome 15"/>
</dbReference>
<keyword evidence="2" id="KW-0805">Transcription regulation</keyword>